<protein>
    <recommendedName>
        <fullName evidence="3">PIPK domain-containing protein</fullName>
    </recommendedName>
</protein>
<dbReference type="InterPro" id="IPR027484">
    <property type="entry name" value="PInositol-4-P-5-kinase_N"/>
</dbReference>
<keyword evidence="1" id="KW-0418">Kinase</keyword>
<sequence length="201" mass="22366">SATEADDSPGIAHAKSEQDKKHKNTAHSEIHFQDANCNFVCRIYFAKEFDLLRCQILKHPPATVTAHRVSCGNTSTAGTTGTASGSGGNGCNVTGTETSETSQETMEVVRKMFARSLSKSVRWEARGGKSGSKFSKTVDDRFVLKEMSRTDLTIFENFAPNYFEYLQRCMRLKHITLLAKIFGVFKITIKRKEYVVPSIAK</sequence>
<dbReference type="Proteomes" id="UP000075901">
    <property type="component" value="Unassembled WGS sequence"/>
</dbReference>
<keyword evidence="1" id="KW-0547">Nucleotide-binding</keyword>
<feature type="domain" description="PIPK" evidence="3">
    <location>
        <begin position="27"/>
        <end position="201"/>
    </location>
</feature>
<dbReference type="PANTHER" id="PTHR45748">
    <property type="entry name" value="1-PHOSPHATIDYLINOSITOL 3-PHOSPHATE 5-KINASE-RELATED"/>
    <property type="match status" value="1"/>
</dbReference>
<accession>A0A182T5P0</accession>
<dbReference type="Gene3D" id="3.30.800.10">
    <property type="entry name" value="Phosphatidylinositol Phosphate Kinase II Beta"/>
    <property type="match status" value="1"/>
</dbReference>
<evidence type="ECO:0000256" key="1">
    <source>
        <dbReference type="PROSITE-ProRule" id="PRU00781"/>
    </source>
</evidence>
<dbReference type="EnsemblMetazoa" id="AMAM020145-RA">
    <property type="protein sequence ID" value="AMAM020145-PA"/>
    <property type="gene ID" value="AMAM020145"/>
</dbReference>
<keyword evidence="1" id="KW-0067">ATP-binding</keyword>
<evidence type="ECO:0000313" key="4">
    <source>
        <dbReference type="EnsemblMetazoa" id="AMAM020145-PA"/>
    </source>
</evidence>
<feature type="compositionally biased region" description="Low complexity" evidence="2">
    <location>
        <begin position="74"/>
        <end position="83"/>
    </location>
</feature>
<keyword evidence="1" id="KW-0808">Transferase</keyword>
<evidence type="ECO:0000259" key="3">
    <source>
        <dbReference type="PROSITE" id="PS51455"/>
    </source>
</evidence>
<dbReference type="PROSITE" id="PS51455">
    <property type="entry name" value="PIPK"/>
    <property type="match status" value="1"/>
</dbReference>
<keyword evidence="5" id="KW-1185">Reference proteome</keyword>
<dbReference type="SUPFAM" id="SSF56104">
    <property type="entry name" value="SAICAR synthase-like"/>
    <property type="match status" value="1"/>
</dbReference>
<dbReference type="SMART" id="SM00330">
    <property type="entry name" value="PIPKc"/>
    <property type="match status" value="1"/>
</dbReference>
<feature type="region of interest" description="Disordered" evidence="2">
    <location>
        <begin position="1"/>
        <end position="25"/>
    </location>
</feature>
<dbReference type="InterPro" id="IPR002498">
    <property type="entry name" value="PInositol-4-P-4/5-kinase_core"/>
</dbReference>
<dbReference type="GO" id="GO:0005524">
    <property type="term" value="F:ATP binding"/>
    <property type="evidence" value="ECO:0007669"/>
    <property type="project" value="UniProtKB-UniRule"/>
</dbReference>
<dbReference type="GO" id="GO:0046854">
    <property type="term" value="P:phosphatidylinositol phosphate biosynthetic process"/>
    <property type="evidence" value="ECO:0007669"/>
    <property type="project" value="TreeGrafter"/>
</dbReference>
<proteinExistence type="predicted"/>
<evidence type="ECO:0000313" key="5">
    <source>
        <dbReference type="Proteomes" id="UP000075901"/>
    </source>
</evidence>
<dbReference type="AlphaFoldDB" id="A0A182T5P0"/>
<dbReference type="GO" id="GO:0010008">
    <property type="term" value="C:endosome membrane"/>
    <property type="evidence" value="ECO:0007669"/>
    <property type="project" value="TreeGrafter"/>
</dbReference>
<dbReference type="VEuPathDB" id="VectorBase:AMAM020145"/>
<organism evidence="4 5">
    <name type="scientific">Anopheles maculatus</name>
    <dbReference type="NCBI Taxonomy" id="74869"/>
    <lineage>
        <taxon>Eukaryota</taxon>
        <taxon>Metazoa</taxon>
        <taxon>Ecdysozoa</taxon>
        <taxon>Arthropoda</taxon>
        <taxon>Hexapoda</taxon>
        <taxon>Insecta</taxon>
        <taxon>Pterygota</taxon>
        <taxon>Neoptera</taxon>
        <taxon>Endopterygota</taxon>
        <taxon>Diptera</taxon>
        <taxon>Nematocera</taxon>
        <taxon>Culicoidea</taxon>
        <taxon>Culicidae</taxon>
        <taxon>Anophelinae</taxon>
        <taxon>Anopheles</taxon>
        <taxon>Anopheles maculatus group</taxon>
    </lineage>
</organism>
<reference evidence="5" key="1">
    <citation type="submission" date="2013-09" db="EMBL/GenBank/DDBJ databases">
        <title>The Genome Sequence of Anopheles maculatus species B.</title>
        <authorList>
            <consortium name="The Broad Institute Genomics Platform"/>
            <person name="Neafsey D.E."/>
            <person name="Besansky N."/>
            <person name="Howell P."/>
            <person name="Walton C."/>
            <person name="Young S.K."/>
            <person name="Zeng Q."/>
            <person name="Gargeya S."/>
            <person name="Fitzgerald M."/>
            <person name="Haas B."/>
            <person name="Abouelleil A."/>
            <person name="Allen A.W."/>
            <person name="Alvarado L."/>
            <person name="Arachchi H.M."/>
            <person name="Berlin A.M."/>
            <person name="Chapman S.B."/>
            <person name="Gainer-Dewar J."/>
            <person name="Goldberg J."/>
            <person name="Griggs A."/>
            <person name="Gujja S."/>
            <person name="Hansen M."/>
            <person name="Howarth C."/>
            <person name="Imamovic A."/>
            <person name="Ireland A."/>
            <person name="Larimer J."/>
            <person name="McCowan C."/>
            <person name="Murphy C."/>
            <person name="Pearson M."/>
            <person name="Poon T.W."/>
            <person name="Priest M."/>
            <person name="Roberts A."/>
            <person name="Saif S."/>
            <person name="Shea T."/>
            <person name="Sisk P."/>
            <person name="Sykes S."/>
            <person name="Wortman J."/>
            <person name="Nusbaum C."/>
            <person name="Birren B."/>
        </authorList>
    </citation>
    <scope>NUCLEOTIDE SEQUENCE [LARGE SCALE GENOMIC DNA]</scope>
    <source>
        <strain evidence="5">maculatus3</strain>
    </source>
</reference>
<dbReference type="GO" id="GO:0000285">
    <property type="term" value="F:1-phosphatidylinositol-3-phosphate 5-kinase activity"/>
    <property type="evidence" value="ECO:0007669"/>
    <property type="project" value="TreeGrafter"/>
</dbReference>
<reference evidence="4" key="2">
    <citation type="submission" date="2020-05" db="UniProtKB">
        <authorList>
            <consortium name="EnsemblMetazoa"/>
        </authorList>
    </citation>
    <scope>IDENTIFICATION</scope>
    <source>
        <strain evidence="4">maculatus3</strain>
    </source>
</reference>
<feature type="compositionally biased region" description="Basic and acidic residues" evidence="2">
    <location>
        <begin position="14"/>
        <end position="25"/>
    </location>
</feature>
<evidence type="ECO:0000256" key="2">
    <source>
        <dbReference type="SAM" id="MobiDB-lite"/>
    </source>
</evidence>
<feature type="region of interest" description="Disordered" evidence="2">
    <location>
        <begin position="74"/>
        <end position="102"/>
    </location>
</feature>
<dbReference type="Pfam" id="PF01504">
    <property type="entry name" value="PIP5K"/>
    <property type="match status" value="1"/>
</dbReference>
<dbReference type="PANTHER" id="PTHR45748:SF7">
    <property type="entry name" value="1-PHOSPHATIDYLINOSITOL 3-PHOSPHATE 5-KINASE-RELATED"/>
    <property type="match status" value="1"/>
</dbReference>
<name>A0A182T5P0_9DIPT</name>